<dbReference type="InterPro" id="IPR051283">
    <property type="entry name" value="Sec_Metabolite_Acyltrans"/>
</dbReference>
<dbReference type="PANTHER" id="PTHR31896">
    <property type="entry name" value="FAMILY REGULATORY PROTEIN, PUTATIVE (AFU_ORTHOLOGUE AFUA_3G14730)-RELATED"/>
    <property type="match status" value="1"/>
</dbReference>
<evidence type="ECO:0000256" key="4">
    <source>
        <dbReference type="SAM" id="MobiDB-lite"/>
    </source>
</evidence>
<dbReference type="Pfam" id="PF02458">
    <property type="entry name" value="Transferase"/>
    <property type="match status" value="1"/>
</dbReference>
<dbReference type="EMBL" id="JAATIP010000252">
    <property type="protein sequence ID" value="KAF4356496.1"/>
    <property type="molecule type" value="Genomic_DNA"/>
</dbReference>
<evidence type="ECO:0000256" key="1">
    <source>
        <dbReference type="ARBA" id="ARBA00009861"/>
    </source>
</evidence>
<evidence type="ECO:0000313" key="5">
    <source>
        <dbReference type="EMBL" id="KAF4356496.1"/>
    </source>
</evidence>
<dbReference type="Proteomes" id="UP000525078">
    <property type="component" value="Unassembled WGS sequence"/>
</dbReference>
<evidence type="ECO:0000256" key="3">
    <source>
        <dbReference type="ARBA" id="ARBA00023315"/>
    </source>
</evidence>
<keyword evidence="3" id="KW-0012">Acyltransferase</keyword>
<comment type="caution">
    <text evidence="5">The sequence shown here is derived from an EMBL/GenBank/DDBJ whole genome shotgun (WGS) entry which is preliminary data.</text>
</comment>
<protein>
    <recommendedName>
        <fullName evidence="7">BAHD acyltransferase DCR</fullName>
    </recommendedName>
</protein>
<feature type="region of interest" description="Disordered" evidence="4">
    <location>
        <begin position="201"/>
        <end position="245"/>
    </location>
</feature>
<evidence type="ECO:0000256" key="2">
    <source>
        <dbReference type="ARBA" id="ARBA00022679"/>
    </source>
</evidence>
<dbReference type="PANTHER" id="PTHR31896:SF76">
    <property type="entry name" value="BAHD ACYLTRANSFERASE DCR"/>
    <property type="match status" value="1"/>
</dbReference>
<dbReference type="AlphaFoldDB" id="A0A7J6EDV7"/>
<feature type="compositionally biased region" description="Basic and acidic residues" evidence="4">
    <location>
        <begin position="217"/>
        <end position="233"/>
    </location>
</feature>
<proteinExistence type="inferred from homology"/>
<dbReference type="GO" id="GO:0016746">
    <property type="term" value="F:acyltransferase activity"/>
    <property type="evidence" value="ECO:0007669"/>
    <property type="project" value="UniProtKB-KW"/>
</dbReference>
<comment type="similarity">
    <text evidence="1">Belongs to the plant acyltransferase family.</text>
</comment>
<dbReference type="FunFam" id="3.30.559.10:FF:000008">
    <property type="entry name" value="Tryptamine hydroxycinnamoyl transferase"/>
    <property type="match status" value="1"/>
</dbReference>
<evidence type="ECO:0008006" key="7">
    <source>
        <dbReference type="Google" id="ProtNLM"/>
    </source>
</evidence>
<dbReference type="Gene3D" id="3.30.559.10">
    <property type="entry name" value="Chloramphenicol acetyltransferase-like domain"/>
    <property type="match status" value="2"/>
</dbReference>
<organism evidence="5 6">
    <name type="scientific">Cannabis sativa</name>
    <name type="common">Hemp</name>
    <name type="synonym">Marijuana</name>
    <dbReference type="NCBI Taxonomy" id="3483"/>
    <lineage>
        <taxon>Eukaryota</taxon>
        <taxon>Viridiplantae</taxon>
        <taxon>Streptophyta</taxon>
        <taxon>Embryophyta</taxon>
        <taxon>Tracheophyta</taxon>
        <taxon>Spermatophyta</taxon>
        <taxon>Magnoliopsida</taxon>
        <taxon>eudicotyledons</taxon>
        <taxon>Gunneridae</taxon>
        <taxon>Pentapetalae</taxon>
        <taxon>rosids</taxon>
        <taxon>fabids</taxon>
        <taxon>Rosales</taxon>
        <taxon>Cannabaceae</taxon>
        <taxon>Cannabis</taxon>
    </lineage>
</organism>
<reference evidence="5 6" key="1">
    <citation type="journal article" date="2020" name="bioRxiv">
        <title>Sequence and annotation of 42 cannabis genomes reveals extensive copy number variation in cannabinoid synthesis and pathogen resistance genes.</title>
        <authorList>
            <person name="Mckernan K.J."/>
            <person name="Helbert Y."/>
            <person name="Kane L.T."/>
            <person name="Ebling H."/>
            <person name="Zhang L."/>
            <person name="Liu B."/>
            <person name="Eaton Z."/>
            <person name="Mclaughlin S."/>
            <person name="Kingan S."/>
            <person name="Baybayan P."/>
            <person name="Concepcion G."/>
            <person name="Jordan M."/>
            <person name="Riva A."/>
            <person name="Barbazuk W."/>
            <person name="Harkins T."/>
        </authorList>
    </citation>
    <scope>NUCLEOTIDE SEQUENCE [LARGE SCALE GENOMIC DNA]</scope>
    <source>
        <strain evidence="6">cv. Jamaican Lion 4</strain>
        <tissue evidence="5">Leaf</tissue>
    </source>
</reference>
<dbReference type="InterPro" id="IPR023213">
    <property type="entry name" value="CAT-like_dom_sf"/>
</dbReference>
<keyword evidence="2" id="KW-0808">Transferase</keyword>
<accession>A0A7J6EDV7</accession>
<evidence type="ECO:0000313" key="6">
    <source>
        <dbReference type="Proteomes" id="UP000525078"/>
    </source>
</evidence>
<name>A0A7J6EDV7_CANSA</name>
<feature type="compositionally biased region" description="Polar residues" evidence="4">
    <location>
        <begin position="234"/>
        <end position="244"/>
    </location>
</feature>
<gene>
    <name evidence="5" type="ORF">F8388_026968</name>
</gene>
<sequence length="460" mass="50615">MEIPKVKVIGKSHVKPKKDIGRKECQLVTFDLPYLAFYYNQKLMLYKGNDNFEGSVEKLKEGLSVVLVDFYQLAGKLGKDEEGVFRVEYDDEMEGVEVVEALADEISIDDLLVEEGTSSLKGLIPYNGVLNLEGSHRPLLAIQVTKLKDGTAIGCAFNHAILDGTSTWHFMSSWAEICSGSDTISVPPFLERTKARNARVKLDLSLPSDPRASSNGDAKDTKASSNGDAKDTKASSNGDGNTEPQLRERVFKFSEAAVDKIKSTVNANNPPSDGSKPFTTFQSLSAHIWRHVTQARELKPEDYTVYTVFADCRKRVDPPMPDSYFGNLIQAVFTVTAAGLLLAHPVQFGASTIQKAIEAHDAKAIENRNSEWEKAPKIFQYKDAGVNCVAVGSSPRFKVYDVDFGFGKPVVVRSGGNNRFDGMVYLYQGKSGGRSIDVEISLEAGAMEKLEKDQEFLLNV</sequence>